<evidence type="ECO:0000256" key="1">
    <source>
        <dbReference type="ARBA" id="ARBA00004651"/>
    </source>
</evidence>
<reference evidence="9 10" key="1">
    <citation type="submission" date="2024-09" db="EMBL/GenBank/DDBJ databases">
        <authorList>
            <person name="Sun Q."/>
            <person name="Mori K."/>
        </authorList>
    </citation>
    <scope>NUCLEOTIDE SEQUENCE [LARGE SCALE GENOMIC DNA]</scope>
    <source>
        <strain evidence="9 10">NCAIM B.02604</strain>
    </source>
</reference>
<feature type="transmembrane region" description="Helical" evidence="7">
    <location>
        <begin position="37"/>
        <end position="57"/>
    </location>
</feature>
<sequence length="127" mass="14396">MPRLLIPLIIIAVGFLIYGVIDVIRTPGRDMRYINKASWLLVVILVPIAGTVLWIMWGTKGKGGRPAPRPTGQRAPDDDEAFLRSLRIRREQEAKEAELRAKEAELRKLENDLRKNQDGEPEDPNNS</sequence>
<dbReference type="EMBL" id="JBHLUB010000023">
    <property type="protein sequence ID" value="MFC0581677.1"/>
    <property type="molecule type" value="Genomic_DNA"/>
</dbReference>
<evidence type="ECO:0000256" key="4">
    <source>
        <dbReference type="ARBA" id="ARBA00022989"/>
    </source>
</evidence>
<evidence type="ECO:0000256" key="5">
    <source>
        <dbReference type="ARBA" id="ARBA00023136"/>
    </source>
</evidence>
<protein>
    <submittedName>
        <fullName evidence="9">PLD nuclease N-terminal domain-containing protein</fullName>
    </submittedName>
</protein>
<gene>
    <name evidence="9" type="ORF">ACFFFR_04670</name>
</gene>
<comment type="subcellular location">
    <subcellularLocation>
        <location evidence="1">Cell membrane</location>
        <topology evidence="1">Multi-pass membrane protein</topology>
    </subcellularLocation>
</comment>
<proteinExistence type="predicted"/>
<name>A0ABV6PBE4_9MICC</name>
<feature type="transmembrane region" description="Helical" evidence="7">
    <location>
        <begin position="6"/>
        <end position="25"/>
    </location>
</feature>
<keyword evidence="5 7" id="KW-0472">Membrane</keyword>
<evidence type="ECO:0000259" key="8">
    <source>
        <dbReference type="Pfam" id="PF13396"/>
    </source>
</evidence>
<dbReference type="Proteomes" id="UP001589862">
    <property type="component" value="Unassembled WGS sequence"/>
</dbReference>
<keyword evidence="3 7" id="KW-0812">Transmembrane</keyword>
<accession>A0ABV6PBE4</accession>
<feature type="domain" description="Cardiolipin synthase N-terminal" evidence="8">
    <location>
        <begin position="15"/>
        <end position="58"/>
    </location>
</feature>
<feature type="coiled-coil region" evidence="6">
    <location>
        <begin position="87"/>
        <end position="119"/>
    </location>
</feature>
<evidence type="ECO:0000313" key="10">
    <source>
        <dbReference type="Proteomes" id="UP001589862"/>
    </source>
</evidence>
<evidence type="ECO:0000313" key="9">
    <source>
        <dbReference type="EMBL" id="MFC0581677.1"/>
    </source>
</evidence>
<keyword evidence="10" id="KW-1185">Reference proteome</keyword>
<dbReference type="InterPro" id="IPR027379">
    <property type="entry name" value="CLS_N"/>
</dbReference>
<dbReference type="Pfam" id="PF13396">
    <property type="entry name" value="PLDc_N"/>
    <property type="match status" value="1"/>
</dbReference>
<evidence type="ECO:0000256" key="2">
    <source>
        <dbReference type="ARBA" id="ARBA00022475"/>
    </source>
</evidence>
<keyword evidence="4 7" id="KW-1133">Transmembrane helix</keyword>
<keyword evidence="6" id="KW-0175">Coiled coil</keyword>
<organism evidence="9 10">
    <name type="scientific">Micrococcoides hystricis</name>
    <dbReference type="NCBI Taxonomy" id="1572761"/>
    <lineage>
        <taxon>Bacteria</taxon>
        <taxon>Bacillati</taxon>
        <taxon>Actinomycetota</taxon>
        <taxon>Actinomycetes</taxon>
        <taxon>Micrococcales</taxon>
        <taxon>Micrococcaceae</taxon>
        <taxon>Micrococcoides</taxon>
    </lineage>
</organism>
<keyword evidence="2" id="KW-1003">Cell membrane</keyword>
<evidence type="ECO:0000256" key="7">
    <source>
        <dbReference type="SAM" id="Phobius"/>
    </source>
</evidence>
<evidence type="ECO:0000256" key="6">
    <source>
        <dbReference type="SAM" id="Coils"/>
    </source>
</evidence>
<dbReference type="RefSeq" id="WP_377458365.1">
    <property type="nucleotide sequence ID" value="NZ_JBHLUB010000023.1"/>
</dbReference>
<evidence type="ECO:0000256" key="3">
    <source>
        <dbReference type="ARBA" id="ARBA00022692"/>
    </source>
</evidence>
<comment type="caution">
    <text evidence="9">The sequence shown here is derived from an EMBL/GenBank/DDBJ whole genome shotgun (WGS) entry which is preliminary data.</text>
</comment>